<feature type="domain" description="Alanyl-transfer RNA synthetases family profile" evidence="15">
    <location>
        <begin position="1"/>
        <end position="718"/>
    </location>
</feature>
<comment type="cofactor">
    <cofactor evidence="14">
        <name>Zn(2+)</name>
        <dbReference type="ChEBI" id="CHEBI:29105"/>
    </cofactor>
    <text evidence="14">Binds 1 zinc ion per subunit.</text>
</comment>
<sequence length="894" mass="96817">MESAEIARRFLRFFEERGHKVVPSASLIAEDPTLLLVPAGMVPFKPYFLGQRKPPASRLATAQKCVRTPDIEEVGKTTRHATFFQMLGNFSFGDYFKAEVIPFAWELLTRSESDGGFGFPEDRLWATVYHDDDEAYDIWRNRVGVPAERIQRRGLEDNYWHMGVPGPGGPCSEIYYDRGAEYGKEGGPVADEDRYLEVWNLVFMQYQLSAVRAKTDFDVAGELPAKNIDTGMGLERMATILQGVDNLYEIDTTYKILDKAAELTKTRYGRDHRADVSLRVIADHVRTGTMLVADGVLPGNEGRGYVLRRILRRSVRNLRLLGSGDERYLHELTDVAINVMGEQYPQLKADAPQIHGIIDAEEASFLGTLRTGTAIFDVAVEETKRRSATTIPGDQAFKLHDTYGFPIDLTLEMAAEHGLTVDEEGFRRLMKEQRQAAKADAAAKKTGNADISVFGQLLEAAGKVEFLGYDQTEADTSVVGILVDGQPVPVAGAGSTVEVVLGRTPFYAEGGGQLADQGVIRTGGAEVEVVDVQSPIAGLTVHRGKVRGGELKVGDEAQAEIDVERRRAISRSHSATHLVHRGFKNALGETAAQAGSENSPGRFRFDFTAAGAVPQSVLRDVEDEVNAVLINDLKVNAFYTSQAEARAMGALAMFGEKYGDEVRVVEIGDYSRELCGGTHVHSSGQLGLVKVLGEQSVGAGVRRVEALVGIDAFRFLARESVLVAQLTEQLKARREELPERIDGIVTRLRTAEKELEKLRSAQVLEVAGSLAAQPRDVQGVSVVTHRAPDGTGADDLRKLALDVRGRFPADRPAVVVIAGAPSDRPVVVAAVNEAGRERGLKAGKLVGVAAKALGGGGGGKDDVAQGGGTRPEAIGDALRLVEQAIADEITGRVG</sequence>
<dbReference type="GO" id="GO:0006419">
    <property type="term" value="P:alanyl-tRNA aminoacylation"/>
    <property type="evidence" value="ECO:0007669"/>
    <property type="project" value="UniProtKB-UniRule"/>
</dbReference>
<dbReference type="Pfam" id="PF01411">
    <property type="entry name" value="tRNA-synt_2c"/>
    <property type="match status" value="1"/>
</dbReference>
<dbReference type="OrthoDB" id="9803884at2"/>
<dbReference type="GO" id="GO:0002161">
    <property type="term" value="F:aminoacyl-tRNA deacylase activity"/>
    <property type="evidence" value="ECO:0007669"/>
    <property type="project" value="TreeGrafter"/>
</dbReference>
<keyword evidence="9 14" id="KW-0694">RNA-binding</keyword>
<dbReference type="InterPro" id="IPR018162">
    <property type="entry name" value="Ala-tRNA-ligase_IIc_anticod-bd"/>
</dbReference>
<dbReference type="InterPro" id="IPR050058">
    <property type="entry name" value="Ala-tRNA_ligase"/>
</dbReference>
<feature type="binding site" evidence="14">
    <location>
        <position position="675"/>
    </location>
    <ligand>
        <name>Zn(2+)</name>
        <dbReference type="ChEBI" id="CHEBI:29105"/>
    </ligand>
</feature>
<accession>A0A1G9M3Z9</accession>
<dbReference type="SMART" id="SM00863">
    <property type="entry name" value="tRNA_SAD"/>
    <property type="match status" value="1"/>
</dbReference>
<dbReference type="Gene3D" id="3.30.980.10">
    <property type="entry name" value="Threonyl-trna Synthetase, Chain A, domain 2"/>
    <property type="match status" value="1"/>
</dbReference>
<dbReference type="Gene3D" id="3.30.930.10">
    <property type="entry name" value="Bira Bifunctional Protein, Domain 2"/>
    <property type="match status" value="1"/>
</dbReference>
<dbReference type="PRINTS" id="PR00980">
    <property type="entry name" value="TRNASYNTHALA"/>
</dbReference>
<dbReference type="EMBL" id="FNDJ01000029">
    <property type="protein sequence ID" value="SDL68874.1"/>
    <property type="molecule type" value="Genomic_DNA"/>
</dbReference>
<evidence type="ECO:0000256" key="13">
    <source>
        <dbReference type="ARBA" id="ARBA00048300"/>
    </source>
</evidence>
<dbReference type="RefSeq" id="WP_090945395.1">
    <property type="nucleotide sequence ID" value="NZ_FNDJ01000029.1"/>
</dbReference>
<dbReference type="STRING" id="633440.SAMN05421869_12950"/>
<dbReference type="Pfam" id="PF07973">
    <property type="entry name" value="tRNA_SAD"/>
    <property type="match status" value="1"/>
</dbReference>
<dbReference type="FunFam" id="3.30.980.10:FF:000004">
    <property type="entry name" value="Alanine--tRNA ligase, cytoplasmic"/>
    <property type="match status" value="1"/>
</dbReference>
<dbReference type="FunFam" id="2.40.30.130:FF:000001">
    <property type="entry name" value="Alanine--tRNA ligase"/>
    <property type="match status" value="1"/>
</dbReference>
<dbReference type="PANTHER" id="PTHR11777:SF9">
    <property type="entry name" value="ALANINE--TRNA LIGASE, CYTOPLASMIC"/>
    <property type="match status" value="1"/>
</dbReference>
<dbReference type="InterPro" id="IPR045864">
    <property type="entry name" value="aa-tRNA-synth_II/BPL/LPL"/>
</dbReference>
<comment type="domain">
    <text evidence="14">Consists of three domains; the N-terminal catalytic domain, the editing domain and the C-terminal C-Ala domain. The editing domain removes incorrectly charged amino acids, while the C-Ala domain, along with tRNA(Ala), serves as a bridge to cooperatively bring together the editing and aminoacylation centers thus stimulating deacylation of misacylated tRNAs.</text>
</comment>
<keyword evidence="17" id="KW-1185">Reference proteome</keyword>
<dbReference type="HAMAP" id="MF_00036_B">
    <property type="entry name" value="Ala_tRNA_synth_B"/>
    <property type="match status" value="1"/>
</dbReference>
<keyword evidence="6 14" id="KW-0547">Nucleotide-binding</keyword>
<dbReference type="SUPFAM" id="SSF50447">
    <property type="entry name" value="Translation proteins"/>
    <property type="match status" value="1"/>
</dbReference>
<dbReference type="InterPro" id="IPR003156">
    <property type="entry name" value="DHHA1_dom"/>
</dbReference>
<evidence type="ECO:0000256" key="6">
    <source>
        <dbReference type="ARBA" id="ARBA00022741"/>
    </source>
</evidence>
<feature type="binding site" evidence="14">
    <location>
        <position position="577"/>
    </location>
    <ligand>
        <name>Zn(2+)</name>
        <dbReference type="ChEBI" id="CHEBI:29105"/>
    </ligand>
</feature>
<dbReference type="GO" id="GO:0004813">
    <property type="term" value="F:alanine-tRNA ligase activity"/>
    <property type="evidence" value="ECO:0007669"/>
    <property type="project" value="UniProtKB-UniRule"/>
</dbReference>
<dbReference type="GO" id="GO:0005524">
    <property type="term" value="F:ATP binding"/>
    <property type="evidence" value="ECO:0007669"/>
    <property type="project" value="UniProtKB-UniRule"/>
</dbReference>
<dbReference type="Gene3D" id="3.10.310.40">
    <property type="match status" value="1"/>
</dbReference>
<dbReference type="InterPro" id="IPR018165">
    <property type="entry name" value="Ala-tRNA-synth_IIc_core"/>
</dbReference>
<evidence type="ECO:0000256" key="14">
    <source>
        <dbReference type="HAMAP-Rule" id="MF_00036"/>
    </source>
</evidence>
<organism evidence="16 17">
    <name type="scientific">Nonomuraea jiangxiensis</name>
    <dbReference type="NCBI Taxonomy" id="633440"/>
    <lineage>
        <taxon>Bacteria</taxon>
        <taxon>Bacillati</taxon>
        <taxon>Actinomycetota</taxon>
        <taxon>Actinomycetes</taxon>
        <taxon>Streptosporangiales</taxon>
        <taxon>Streptosporangiaceae</taxon>
        <taxon>Nonomuraea</taxon>
    </lineage>
</organism>
<dbReference type="NCBIfam" id="TIGR00344">
    <property type="entry name" value="alaS"/>
    <property type="match status" value="1"/>
</dbReference>
<evidence type="ECO:0000256" key="4">
    <source>
        <dbReference type="ARBA" id="ARBA00022598"/>
    </source>
</evidence>
<evidence type="ECO:0000256" key="11">
    <source>
        <dbReference type="ARBA" id="ARBA00023146"/>
    </source>
</evidence>
<evidence type="ECO:0000256" key="7">
    <source>
        <dbReference type="ARBA" id="ARBA00022833"/>
    </source>
</evidence>
<dbReference type="FunFam" id="3.30.930.10:FF:000004">
    <property type="entry name" value="Alanine--tRNA ligase"/>
    <property type="match status" value="1"/>
</dbReference>
<dbReference type="AlphaFoldDB" id="A0A1G9M3Z9"/>
<dbReference type="FunFam" id="3.30.54.20:FF:000001">
    <property type="entry name" value="Alanine--tRNA ligase"/>
    <property type="match status" value="1"/>
</dbReference>
<keyword evidence="10 14" id="KW-0648">Protein biosynthesis</keyword>
<evidence type="ECO:0000256" key="9">
    <source>
        <dbReference type="ARBA" id="ARBA00022884"/>
    </source>
</evidence>
<evidence type="ECO:0000256" key="12">
    <source>
        <dbReference type="ARBA" id="ARBA00024779"/>
    </source>
</evidence>
<dbReference type="SUPFAM" id="SSF101353">
    <property type="entry name" value="Putative anticodon-binding domain of alanyl-tRNA synthetase (AlaRS)"/>
    <property type="match status" value="1"/>
</dbReference>
<evidence type="ECO:0000313" key="17">
    <source>
        <dbReference type="Proteomes" id="UP000199202"/>
    </source>
</evidence>
<keyword evidence="4 14" id="KW-0436">Ligase</keyword>
<protein>
    <recommendedName>
        <fullName evidence="14">Alanine--tRNA ligase</fullName>
        <ecNumber evidence="14">6.1.1.7</ecNumber>
    </recommendedName>
    <alternativeName>
        <fullName evidence="14">Alanyl-tRNA synthetase</fullName>
        <shortName evidence="14">AlaRS</shortName>
    </alternativeName>
</protein>
<dbReference type="GO" id="GO:0008270">
    <property type="term" value="F:zinc ion binding"/>
    <property type="evidence" value="ECO:0007669"/>
    <property type="project" value="UniProtKB-UniRule"/>
</dbReference>
<dbReference type="InterPro" id="IPR018164">
    <property type="entry name" value="Ala-tRNA-synth_IIc_N"/>
</dbReference>
<evidence type="ECO:0000256" key="5">
    <source>
        <dbReference type="ARBA" id="ARBA00022723"/>
    </source>
</evidence>
<dbReference type="InterPro" id="IPR009000">
    <property type="entry name" value="Transl_B-barrel_sf"/>
</dbReference>
<dbReference type="InterPro" id="IPR018163">
    <property type="entry name" value="Thr/Ala-tRNA-synth_IIc_edit"/>
</dbReference>
<dbReference type="EC" id="6.1.1.7" evidence="14"/>
<keyword evidence="8 14" id="KW-0067">ATP-binding</keyword>
<keyword evidence="5 14" id="KW-0479">Metal-binding</keyword>
<comment type="subcellular location">
    <subcellularLocation>
        <location evidence="1 14">Cytoplasm</location>
    </subcellularLocation>
</comment>
<keyword evidence="3 14" id="KW-0820">tRNA-binding</keyword>
<comment type="catalytic activity">
    <reaction evidence="13 14">
        <text>tRNA(Ala) + L-alanine + ATP = L-alanyl-tRNA(Ala) + AMP + diphosphate</text>
        <dbReference type="Rhea" id="RHEA:12540"/>
        <dbReference type="Rhea" id="RHEA-COMP:9657"/>
        <dbReference type="Rhea" id="RHEA-COMP:9923"/>
        <dbReference type="ChEBI" id="CHEBI:30616"/>
        <dbReference type="ChEBI" id="CHEBI:33019"/>
        <dbReference type="ChEBI" id="CHEBI:57972"/>
        <dbReference type="ChEBI" id="CHEBI:78442"/>
        <dbReference type="ChEBI" id="CHEBI:78497"/>
        <dbReference type="ChEBI" id="CHEBI:456215"/>
        <dbReference type="EC" id="6.1.1.7"/>
    </reaction>
</comment>
<dbReference type="Gene3D" id="3.30.54.20">
    <property type="match status" value="1"/>
</dbReference>
<reference evidence="16 17" key="1">
    <citation type="submission" date="2016-10" db="EMBL/GenBank/DDBJ databases">
        <authorList>
            <person name="de Groot N.N."/>
        </authorList>
    </citation>
    <scope>NUCLEOTIDE SEQUENCE [LARGE SCALE GENOMIC DNA]</scope>
    <source>
        <strain evidence="16 17">CGMCC 4.6533</strain>
    </source>
</reference>
<evidence type="ECO:0000256" key="8">
    <source>
        <dbReference type="ARBA" id="ARBA00022840"/>
    </source>
</evidence>
<dbReference type="CDD" id="cd00673">
    <property type="entry name" value="AlaRS_core"/>
    <property type="match status" value="1"/>
</dbReference>
<evidence type="ECO:0000256" key="3">
    <source>
        <dbReference type="ARBA" id="ARBA00022555"/>
    </source>
</evidence>
<comment type="similarity">
    <text evidence="2 14">Belongs to the class-II aminoacyl-tRNA synthetase family.</text>
</comment>
<keyword evidence="11 14" id="KW-0030">Aminoacyl-tRNA synthetase</keyword>
<dbReference type="InterPro" id="IPR023033">
    <property type="entry name" value="Ala_tRNA_ligase_euk/bac"/>
</dbReference>
<evidence type="ECO:0000256" key="2">
    <source>
        <dbReference type="ARBA" id="ARBA00008226"/>
    </source>
</evidence>
<dbReference type="Gene3D" id="2.40.30.130">
    <property type="match status" value="1"/>
</dbReference>
<proteinExistence type="inferred from homology"/>
<evidence type="ECO:0000256" key="10">
    <source>
        <dbReference type="ARBA" id="ARBA00022917"/>
    </source>
</evidence>
<evidence type="ECO:0000313" key="16">
    <source>
        <dbReference type="EMBL" id="SDL68874.1"/>
    </source>
</evidence>
<dbReference type="SUPFAM" id="SSF55681">
    <property type="entry name" value="Class II aaRS and biotin synthetases"/>
    <property type="match status" value="1"/>
</dbReference>
<dbReference type="InterPro" id="IPR002318">
    <property type="entry name" value="Ala-tRNA-lgiase_IIc"/>
</dbReference>
<gene>
    <name evidence="14" type="primary">alaS</name>
    <name evidence="16" type="ORF">SAMN05421869_12950</name>
</gene>
<dbReference type="FunFam" id="3.10.310.40:FF:000001">
    <property type="entry name" value="Alanine--tRNA ligase"/>
    <property type="match status" value="1"/>
</dbReference>
<feature type="binding site" evidence="14">
    <location>
        <position position="679"/>
    </location>
    <ligand>
        <name>Zn(2+)</name>
        <dbReference type="ChEBI" id="CHEBI:29105"/>
    </ligand>
</feature>
<comment type="function">
    <text evidence="12 14">Catalyzes the attachment of alanine to tRNA(Ala) in a two-step reaction: alanine is first activated by ATP to form Ala-AMP and then transferred to the acceptor end of tRNA(Ala). Also edits incorrectly charged Ser-tRNA(Ala) and Gly-tRNA(Ala) via its editing domain.</text>
</comment>
<dbReference type="Proteomes" id="UP000199202">
    <property type="component" value="Unassembled WGS sequence"/>
</dbReference>
<keyword evidence="7 14" id="KW-0862">Zinc</keyword>
<name>A0A1G9M3Z9_9ACTN</name>
<dbReference type="InterPro" id="IPR012947">
    <property type="entry name" value="tRNA_SAD"/>
</dbReference>
<evidence type="ECO:0000259" key="15">
    <source>
        <dbReference type="PROSITE" id="PS50860"/>
    </source>
</evidence>
<dbReference type="Gene3D" id="6.10.250.550">
    <property type="match status" value="1"/>
</dbReference>
<feature type="binding site" evidence="14">
    <location>
        <position position="573"/>
    </location>
    <ligand>
        <name>Zn(2+)</name>
        <dbReference type="ChEBI" id="CHEBI:29105"/>
    </ligand>
</feature>
<dbReference type="PANTHER" id="PTHR11777">
    <property type="entry name" value="ALANYL-TRNA SYNTHETASE"/>
    <property type="match status" value="1"/>
</dbReference>
<dbReference type="Pfam" id="PF02272">
    <property type="entry name" value="DHHA1"/>
    <property type="match status" value="1"/>
</dbReference>
<evidence type="ECO:0000256" key="1">
    <source>
        <dbReference type="ARBA" id="ARBA00004496"/>
    </source>
</evidence>
<keyword evidence="14" id="KW-0963">Cytoplasm</keyword>
<dbReference type="PROSITE" id="PS50860">
    <property type="entry name" value="AA_TRNA_LIGASE_II_ALA"/>
    <property type="match status" value="1"/>
</dbReference>
<dbReference type="SUPFAM" id="SSF55186">
    <property type="entry name" value="ThrRS/AlaRS common domain"/>
    <property type="match status" value="1"/>
</dbReference>
<dbReference type="GO" id="GO:0005829">
    <property type="term" value="C:cytosol"/>
    <property type="evidence" value="ECO:0007669"/>
    <property type="project" value="TreeGrafter"/>
</dbReference>
<dbReference type="GO" id="GO:0000049">
    <property type="term" value="F:tRNA binding"/>
    <property type="evidence" value="ECO:0007669"/>
    <property type="project" value="UniProtKB-KW"/>
</dbReference>